<dbReference type="EMBL" id="SJPM01000003">
    <property type="protein sequence ID" value="TWT98827.1"/>
    <property type="molecule type" value="Genomic_DNA"/>
</dbReference>
<name>A0A5C6AHA7_9BACT</name>
<dbReference type="SUPFAM" id="SSF55729">
    <property type="entry name" value="Acyl-CoA N-acyltransferases (Nat)"/>
    <property type="match status" value="1"/>
</dbReference>
<evidence type="ECO:0000259" key="1">
    <source>
        <dbReference type="Pfam" id="PF21926"/>
    </source>
</evidence>
<evidence type="ECO:0000313" key="3">
    <source>
        <dbReference type="Proteomes" id="UP000316213"/>
    </source>
</evidence>
<dbReference type="Pfam" id="PF21926">
    <property type="entry name" value="FeeM"/>
    <property type="match status" value="1"/>
</dbReference>
<protein>
    <recommendedName>
        <fullName evidence="1">N-acyl amino acid synthase FeeM catalytic core domain-containing protein</fullName>
    </recommendedName>
</protein>
<dbReference type="InterPro" id="IPR016181">
    <property type="entry name" value="Acyl_CoA_acyltransferase"/>
</dbReference>
<feature type="domain" description="N-acyl amino acid synthase FeeM catalytic core" evidence="1">
    <location>
        <begin position="80"/>
        <end position="192"/>
    </location>
</feature>
<dbReference type="Proteomes" id="UP000316213">
    <property type="component" value="Unassembled WGS sequence"/>
</dbReference>
<dbReference type="Gene3D" id="3.40.630.30">
    <property type="match status" value="1"/>
</dbReference>
<organism evidence="2 3">
    <name type="scientific">Neorhodopirellula pilleata</name>
    <dbReference type="NCBI Taxonomy" id="2714738"/>
    <lineage>
        <taxon>Bacteria</taxon>
        <taxon>Pseudomonadati</taxon>
        <taxon>Planctomycetota</taxon>
        <taxon>Planctomycetia</taxon>
        <taxon>Pirellulales</taxon>
        <taxon>Pirellulaceae</taxon>
        <taxon>Neorhodopirellula</taxon>
    </lineage>
</organism>
<comment type="caution">
    <text evidence="2">The sequence shown here is derived from an EMBL/GenBank/DDBJ whole genome shotgun (WGS) entry which is preliminary data.</text>
</comment>
<keyword evidence="3" id="KW-1185">Reference proteome</keyword>
<dbReference type="RefSeq" id="WP_146577499.1">
    <property type="nucleotide sequence ID" value="NZ_SJPM01000003.1"/>
</dbReference>
<sequence>MFTEEIVVSDSIPYRSFGASTLEVPRSKSGGRVVRNRDHQTIYSNLADGVSIERFYGSDDSSFEHIQQIRSQRGGHQLYFDFDAYSFHYCLSVDRERIGTLTATMADEGQLDCQDYYPPKLIQEYADIIFSPCKFAIQRSRYSSMRLMRLMVRETWRDLLSQGCRLSLMNARREMVPFYRRMGFHIIAGSDFVHPTCGTDSQVMYMTADPQQRSYFADLFEFIDDAPTIEV</sequence>
<dbReference type="AlphaFoldDB" id="A0A5C6AHA7"/>
<accession>A0A5C6AHA7</accession>
<reference evidence="2 3" key="1">
    <citation type="submission" date="2019-02" db="EMBL/GenBank/DDBJ databases">
        <title>Deep-cultivation of Planctomycetes and their phenomic and genomic characterization uncovers novel biology.</title>
        <authorList>
            <person name="Wiegand S."/>
            <person name="Jogler M."/>
            <person name="Boedeker C."/>
            <person name="Pinto D."/>
            <person name="Vollmers J."/>
            <person name="Rivas-Marin E."/>
            <person name="Kohn T."/>
            <person name="Peeters S.H."/>
            <person name="Heuer A."/>
            <person name="Rast P."/>
            <person name="Oberbeckmann S."/>
            <person name="Bunk B."/>
            <person name="Jeske O."/>
            <person name="Meyerdierks A."/>
            <person name="Storesund J.E."/>
            <person name="Kallscheuer N."/>
            <person name="Luecker S."/>
            <person name="Lage O.M."/>
            <person name="Pohl T."/>
            <person name="Merkel B.J."/>
            <person name="Hornburger P."/>
            <person name="Mueller R.-W."/>
            <person name="Bruemmer F."/>
            <person name="Labrenz M."/>
            <person name="Spormann A.M."/>
            <person name="Op Den Camp H."/>
            <person name="Overmann J."/>
            <person name="Amann R."/>
            <person name="Jetten M.S.M."/>
            <person name="Mascher T."/>
            <person name="Medema M.H."/>
            <person name="Devos D.P."/>
            <person name="Kaster A.-K."/>
            <person name="Ovreas L."/>
            <person name="Rohde M."/>
            <person name="Galperin M.Y."/>
            <person name="Jogler C."/>
        </authorList>
    </citation>
    <scope>NUCLEOTIDE SEQUENCE [LARGE SCALE GENOMIC DNA]</scope>
    <source>
        <strain evidence="2 3">Pla100</strain>
    </source>
</reference>
<gene>
    <name evidence="2" type="ORF">Pla100_19930</name>
</gene>
<evidence type="ECO:0000313" key="2">
    <source>
        <dbReference type="EMBL" id="TWT98827.1"/>
    </source>
</evidence>
<dbReference type="OrthoDB" id="284261at2"/>
<proteinExistence type="predicted"/>
<dbReference type="InterPro" id="IPR054597">
    <property type="entry name" value="FeeM_cat"/>
</dbReference>